<feature type="domain" description="GGDEF" evidence="12">
    <location>
        <begin position="495"/>
        <end position="628"/>
    </location>
</feature>
<dbReference type="InterPro" id="IPR000700">
    <property type="entry name" value="PAS-assoc_C"/>
</dbReference>
<dbReference type="SUPFAM" id="SSF141868">
    <property type="entry name" value="EAL domain-like"/>
    <property type="match status" value="1"/>
</dbReference>
<dbReference type="InterPro" id="IPR052155">
    <property type="entry name" value="Biofilm_reg_signaling"/>
</dbReference>
<dbReference type="FunFam" id="3.20.20.450:FF:000001">
    <property type="entry name" value="Cyclic di-GMP phosphodiesterase yahA"/>
    <property type="match status" value="1"/>
</dbReference>
<dbReference type="InterPro" id="IPR001610">
    <property type="entry name" value="PAC"/>
</dbReference>
<dbReference type="Pfam" id="PF13185">
    <property type="entry name" value="GAF_2"/>
    <property type="match status" value="1"/>
</dbReference>
<dbReference type="CDD" id="cd01949">
    <property type="entry name" value="GGDEF"/>
    <property type="match status" value="1"/>
</dbReference>
<feature type="domain" description="EAL" evidence="11">
    <location>
        <begin position="637"/>
        <end position="890"/>
    </location>
</feature>
<dbReference type="SUPFAM" id="SSF52172">
    <property type="entry name" value="CheY-like"/>
    <property type="match status" value="1"/>
</dbReference>
<dbReference type="Gene3D" id="3.40.50.2300">
    <property type="match status" value="1"/>
</dbReference>
<dbReference type="RefSeq" id="WP_106760959.1">
    <property type="nucleotide sequence ID" value="NZ_PXNP01000009.1"/>
</dbReference>
<dbReference type="CDD" id="cd00130">
    <property type="entry name" value="PAS"/>
    <property type="match status" value="1"/>
</dbReference>
<evidence type="ECO:0000256" key="6">
    <source>
        <dbReference type="ARBA" id="ARBA00051114"/>
    </source>
</evidence>
<dbReference type="SMART" id="SM00267">
    <property type="entry name" value="GGDEF"/>
    <property type="match status" value="1"/>
</dbReference>
<dbReference type="InterPro" id="IPR001633">
    <property type="entry name" value="EAL_dom"/>
</dbReference>
<dbReference type="PROSITE" id="PS50113">
    <property type="entry name" value="PAC"/>
    <property type="match status" value="1"/>
</dbReference>
<dbReference type="NCBIfam" id="TIGR00254">
    <property type="entry name" value="GGDEF"/>
    <property type="match status" value="1"/>
</dbReference>
<dbReference type="InterPro" id="IPR035965">
    <property type="entry name" value="PAS-like_dom_sf"/>
</dbReference>
<gene>
    <name evidence="13" type="ORF">C7H09_01885</name>
</gene>
<feature type="domain" description="PAS" evidence="9">
    <location>
        <begin position="334"/>
        <end position="384"/>
    </location>
</feature>
<dbReference type="InterPro" id="IPR029787">
    <property type="entry name" value="Nucleotide_cyclase"/>
</dbReference>
<dbReference type="Gene3D" id="3.30.450.40">
    <property type="match status" value="1"/>
</dbReference>
<dbReference type="CDD" id="cd17546">
    <property type="entry name" value="REC_hyHK_CKI1_RcsC-like"/>
    <property type="match status" value="1"/>
</dbReference>
<dbReference type="GO" id="GO:0000160">
    <property type="term" value="P:phosphorelay signal transduction system"/>
    <property type="evidence" value="ECO:0007669"/>
    <property type="project" value="InterPro"/>
</dbReference>
<feature type="domain" description="PAC" evidence="10">
    <location>
        <begin position="411"/>
        <end position="463"/>
    </location>
</feature>
<dbReference type="InterPro" id="IPR000160">
    <property type="entry name" value="GGDEF_dom"/>
</dbReference>
<comment type="cofactor">
    <cofactor evidence="1">
        <name>Mg(2+)</name>
        <dbReference type="ChEBI" id="CHEBI:18420"/>
    </cofactor>
</comment>
<dbReference type="AlphaFoldDB" id="A0A2T1KTE5"/>
<evidence type="ECO:0000256" key="7">
    <source>
        <dbReference type="PROSITE-ProRule" id="PRU00169"/>
    </source>
</evidence>
<protein>
    <recommendedName>
        <fullName evidence="2">cyclic-guanylate-specific phosphodiesterase</fullName>
        <ecNumber evidence="2">3.1.4.52</ecNumber>
    </recommendedName>
</protein>
<name>A0A2T1KTE5_9GAMM</name>
<dbReference type="Gene3D" id="3.30.70.270">
    <property type="match status" value="1"/>
</dbReference>
<dbReference type="CDD" id="cd01948">
    <property type="entry name" value="EAL"/>
    <property type="match status" value="1"/>
</dbReference>
<feature type="domain" description="Response regulatory" evidence="8">
    <location>
        <begin position="3"/>
        <end position="120"/>
    </location>
</feature>
<keyword evidence="3" id="KW-0973">c-di-GMP</keyword>
<keyword evidence="7" id="KW-0597">Phosphoprotein</keyword>
<dbReference type="PROSITE" id="PS50110">
    <property type="entry name" value="RESPONSE_REGULATORY"/>
    <property type="match status" value="1"/>
</dbReference>
<comment type="catalytic activity">
    <reaction evidence="6">
        <text>3',3'-c-di-GMP + H2O = 5'-phosphoguanylyl(3'-&gt;5')guanosine + H(+)</text>
        <dbReference type="Rhea" id="RHEA:24902"/>
        <dbReference type="ChEBI" id="CHEBI:15377"/>
        <dbReference type="ChEBI" id="CHEBI:15378"/>
        <dbReference type="ChEBI" id="CHEBI:58754"/>
        <dbReference type="ChEBI" id="CHEBI:58805"/>
        <dbReference type="EC" id="3.1.4.52"/>
    </reaction>
    <physiologicalReaction direction="left-to-right" evidence="6">
        <dbReference type="Rhea" id="RHEA:24903"/>
    </physiologicalReaction>
</comment>
<dbReference type="Gene3D" id="3.20.20.450">
    <property type="entry name" value="EAL domain"/>
    <property type="match status" value="1"/>
</dbReference>
<proteinExistence type="predicted"/>
<dbReference type="SMART" id="SM00091">
    <property type="entry name" value="PAS"/>
    <property type="match status" value="1"/>
</dbReference>
<dbReference type="Pfam" id="PF00990">
    <property type="entry name" value="GGDEF"/>
    <property type="match status" value="1"/>
</dbReference>
<comment type="caution">
    <text evidence="13">The sequence shown here is derived from an EMBL/GenBank/DDBJ whole genome shotgun (WGS) entry which is preliminary data.</text>
</comment>
<evidence type="ECO:0000313" key="13">
    <source>
        <dbReference type="EMBL" id="PSF13386.1"/>
    </source>
</evidence>
<dbReference type="InterPro" id="IPR003018">
    <property type="entry name" value="GAF"/>
</dbReference>
<dbReference type="InterPro" id="IPR035919">
    <property type="entry name" value="EAL_sf"/>
</dbReference>
<dbReference type="InterPro" id="IPR029016">
    <property type="entry name" value="GAF-like_dom_sf"/>
</dbReference>
<dbReference type="Pfam" id="PF00563">
    <property type="entry name" value="EAL"/>
    <property type="match status" value="1"/>
</dbReference>
<sequence length="890" mass="99266">MAKILIVDDHDANRELVASLAGYLGHEILEAGNGKTALDIVRQQMPDLVICDLLMPVMDGYQFVKQVRREPNIANTEILFYTANYSENEALHMAQQLGVKRVLFKPCLPEDVLEAIETGLNDSRNPEQAPHGLDGKAFDAEHARILTDTLSRKSDELEKANHRLAALTEINLQLSGMRDAGRILETICQDARTLVGASYSILCVNECHNGNQQIRFFLSGFAGSRSHSLPRPDLYEGIPGEVLRNRTPQRLHAGNGQQSIHIGLPDGYPEVHSCVISPIMSATDVYGWVCLINRLDGEAFNREDEWLCSSHAAMAGRVYENRSLYLQLEHRARKLQLYDRAIEESSNGIVICLADKARDNPVIYANKAFSEMTGYPHEEVLGMSPRFLLADDQNQPGLEPLRNCMRHGGSARAILRNYRKDGSAFWNEIALAAVHDESGEVAHFISVFNDVTERKRYESVLEHQANHDDLTGLPNRNLLKDRLAHAVAQSERNNSSFAVLLLDLDQFKRINDGLGHKIGDLLIQRVAARMNRCIRDSDTLGRLGGDEFMILGGSLQNEQSASTLASKLLSQFEQKIAINGHQIVASASIGIAIYPRDGASGDELFRNADTAMYRAKEMGRNGFQFYSADMNLRMRERLCLEQALRDAVPKKQLSLWYQPKLDLRTRQVSGAEALIRWQHPEIGAISPGTFIPVAEDTGLMSAIGVWVIREAVRQVSQWRRETTLEVQVAINISAFQLSHQSFLGYIFEALKRYALPPQLLTVEVTETAIMTNMEIAVSQLQQLRDRGVTVALDDFGTGYSSLTYLKRFPIDVVKIDRSFVADIGEDRESDAIIQAIIRLAHSLSMTVVAEGVETQEQLAFLSAAGCDEMQGFLFSKPLPAGELLAFLQKN</sequence>
<dbReference type="EMBL" id="PXNP01000009">
    <property type="protein sequence ID" value="PSF13386.1"/>
    <property type="molecule type" value="Genomic_DNA"/>
</dbReference>
<evidence type="ECO:0000256" key="1">
    <source>
        <dbReference type="ARBA" id="ARBA00001946"/>
    </source>
</evidence>
<evidence type="ECO:0000259" key="9">
    <source>
        <dbReference type="PROSITE" id="PS50112"/>
    </source>
</evidence>
<dbReference type="InterPro" id="IPR011006">
    <property type="entry name" value="CheY-like_superfamily"/>
</dbReference>
<evidence type="ECO:0000259" key="10">
    <source>
        <dbReference type="PROSITE" id="PS50113"/>
    </source>
</evidence>
<dbReference type="FunFam" id="3.30.70.270:FF:000001">
    <property type="entry name" value="Diguanylate cyclase domain protein"/>
    <property type="match status" value="1"/>
</dbReference>
<keyword evidence="4" id="KW-0808">Transferase</keyword>
<dbReference type="Proteomes" id="UP000239866">
    <property type="component" value="Unassembled WGS sequence"/>
</dbReference>
<dbReference type="Pfam" id="PF00072">
    <property type="entry name" value="Response_reg"/>
    <property type="match status" value="1"/>
</dbReference>
<evidence type="ECO:0000256" key="3">
    <source>
        <dbReference type="ARBA" id="ARBA00022636"/>
    </source>
</evidence>
<organism evidence="13 14">
    <name type="scientific">Marinobacter fuscus</name>
    <dbReference type="NCBI Taxonomy" id="2109942"/>
    <lineage>
        <taxon>Bacteria</taxon>
        <taxon>Pseudomonadati</taxon>
        <taxon>Pseudomonadota</taxon>
        <taxon>Gammaproteobacteria</taxon>
        <taxon>Pseudomonadales</taxon>
        <taxon>Marinobacteraceae</taxon>
        <taxon>Marinobacter</taxon>
    </lineage>
</organism>
<evidence type="ECO:0000259" key="8">
    <source>
        <dbReference type="PROSITE" id="PS50110"/>
    </source>
</evidence>
<evidence type="ECO:0000259" key="11">
    <source>
        <dbReference type="PROSITE" id="PS50883"/>
    </source>
</evidence>
<evidence type="ECO:0000259" key="12">
    <source>
        <dbReference type="PROSITE" id="PS50887"/>
    </source>
</evidence>
<dbReference type="SMART" id="SM00448">
    <property type="entry name" value="REC"/>
    <property type="match status" value="1"/>
</dbReference>
<dbReference type="Gene3D" id="3.30.450.20">
    <property type="entry name" value="PAS domain"/>
    <property type="match status" value="1"/>
</dbReference>
<evidence type="ECO:0000256" key="5">
    <source>
        <dbReference type="ARBA" id="ARBA00022777"/>
    </source>
</evidence>
<dbReference type="SUPFAM" id="SSF55073">
    <property type="entry name" value="Nucleotide cyclase"/>
    <property type="match status" value="1"/>
</dbReference>
<dbReference type="SUPFAM" id="SSF55781">
    <property type="entry name" value="GAF domain-like"/>
    <property type="match status" value="1"/>
</dbReference>
<dbReference type="SMART" id="SM00052">
    <property type="entry name" value="EAL"/>
    <property type="match status" value="1"/>
</dbReference>
<dbReference type="InterPro" id="IPR000014">
    <property type="entry name" value="PAS"/>
</dbReference>
<evidence type="ECO:0000256" key="4">
    <source>
        <dbReference type="ARBA" id="ARBA00022679"/>
    </source>
</evidence>
<dbReference type="OrthoDB" id="6597954at2"/>
<dbReference type="SUPFAM" id="SSF55785">
    <property type="entry name" value="PYP-like sensor domain (PAS domain)"/>
    <property type="match status" value="1"/>
</dbReference>
<dbReference type="GO" id="GO:0016301">
    <property type="term" value="F:kinase activity"/>
    <property type="evidence" value="ECO:0007669"/>
    <property type="project" value="UniProtKB-KW"/>
</dbReference>
<dbReference type="InterPro" id="IPR043128">
    <property type="entry name" value="Rev_trsase/Diguanyl_cyclase"/>
</dbReference>
<dbReference type="GO" id="GO:0071111">
    <property type="term" value="F:cyclic-guanylate-specific phosphodiesterase activity"/>
    <property type="evidence" value="ECO:0007669"/>
    <property type="project" value="UniProtKB-EC"/>
</dbReference>
<dbReference type="PROSITE" id="PS50887">
    <property type="entry name" value="GGDEF"/>
    <property type="match status" value="1"/>
</dbReference>
<evidence type="ECO:0000313" key="14">
    <source>
        <dbReference type="Proteomes" id="UP000239866"/>
    </source>
</evidence>
<dbReference type="PROSITE" id="PS50883">
    <property type="entry name" value="EAL"/>
    <property type="match status" value="1"/>
</dbReference>
<dbReference type="PANTHER" id="PTHR44757">
    <property type="entry name" value="DIGUANYLATE CYCLASE DGCP"/>
    <property type="match status" value="1"/>
</dbReference>
<dbReference type="PROSITE" id="PS50112">
    <property type="entry name" value="PAS"/>
    <property type="match status" value="1"/>
</dbReference>
<dbReference type="InterPro" id="IPR001789">
    <property type="entry name" value="Sig_transdc_resp-reg_receiver"/>
</dbReference>
<feature type="modified residue" description="4-aspartylphosphate" evidence="7">
    <location>
        <position position="52"/>
    </location>
</feature>
<dbReference type="NCBIfam" id="TIGR00229">
    <property type="entry name" value="sensory_box"/>
    <property type="match status" value="1"/>
</dbReference>
<dbReference type="PANTHER" id="PTHR44757:SF2">
    <property type="entry name" value="BIOFILM ARCHITECTURE MAINTENANCE PROTEIN MBAA"/>
    <property type="match status" value="1"/>
</dbReference>
<dbReference type="Pfam" id="PF13426">
    <property type="entry name" value="PAS_9"/>
    <property type="match status" value="1"/>
</dbReference>
<dbReference type="SMART" id="SM00086">
    <property type="entry name" value="PAC"/>
    <property type="match status" value="1"/>
</dbReference>
<keyword evidence="14" id="KW-1185">Reference proteome</keyword>
<accession>A0A2T1KTE5</accession>
<evidence type="ECO:0000256" key="2">
    <source>
        <dbReference type="ARBA" id="ARBA00012282"/>
    </source>
</evidence>
<keyword evidence="5" id="KW-0418">Kinase</keyword>
<reference evidence="13 14" key="1">
    <citation type="submission" date="2018-03" db="EMBL/GenBank/DDBJ databases">
        <title>Marinobacter brunus sp. nov., a marine bacterium of Gamma-proteobacteria isolated from the surface seawater of the South China Sea.</title>
        <authorList>
            <person name="Cheng H."/>
            <person name="Wu Y.-H."/>
            <person name="Xamxidin M."/>
            <person name="Xu X.-W."/>
        </authorList>
    </citation>
    <scope>NUCLEOTIDE SEQUENCE [LARGE SCALE GENOMIC DNA]</scope>
    <source>
        <strain evidence="13 14">NH169-3</strain>
    </source>
</reference>
<dbReference type="GO" id="GO:0071732">
    <property type="term" value="P:cellular response to nitric oxide"/>
    <property type="evidence" value="ECO:0007669"/>
    <property type="project" value="UniProtKB-ARBA"/>
</dbReference>
<dbReference type="EC" id="3.1.4.52" evidence="2"/>